<evidence type="ECO:0000256" key="12">
    <source>
        <dbReference type="ARBA" id="ARBA00049515"/>
    </source>
</evidence>
<dbReference type="FunFam" id="3.30.930.10:FF:000002">
    <property type="entry name" value="Threonine--tRNA ligase"/>
    <property type="match status" value="1"/>
</dbReference>
<evidence type="ECO:0000313" key="16">
    <source>
        <dbReference type="EMBL" id="SHI12235.1"/>
    </source>
</evidence>
<dbReference type="GO" id="GO:0000049">
    <property type="term" value="F:tRNA binding"/>
    <property type="evidence" value="ECO:0007669"/>
    <property type="project" value="UniProtKB-KW"/>
</dbReference>
<keyword evidence="2 13" id="KW-0963">Cytoplasm</keyword>
<dbReference type="GO" id="GO:0046872">
    <property type="term" value="F:metal ion binding"/>
    <property type="evidence" value="ECO:0007669"/>
    <property type="project" value="UniProtKB-KW"/>
</dbReference>
<dbReference type="InterPro" id="IPR006195">
    <property type="entry name" value="aa-tRNA-synth_II"/>
</dbReference>
<dbReference type="SUPFAM" id="SSF55681">
    <property type="entry name" value="Class II aaRS and biotin synthetases"/>
    <property type="match status" value="1"/>
</dbReference>
<feature type="binding site" evidence="13">
    <location>
        <position position="389"/>
    </location>
    <ligand>
        <name>Zn(2+)</name>
        <dbReference type="ChEBI" id="CHEBI:29105"/>
        <note>catalytic</note>
    </ligand>
</feature>
<dbReference type="PROSITE" id="PS50862">
    <property type="entry name" value="AA_TRNA_LIGASE_II"/>
    <property type="match status" value="1"/>
</dbReference>
<dbReference type="GO" id="GO:0006435">
    <property type="term" value="P:threonyl-tRNA aminoacylation"/>
    <property type="evidence" value="ECO:0007669"/>
    <property type="project" value="UniProtKB-UniRule"/>
</dbReference>
<dbReference type="GO" id="GO:0005524">
    <property type="term" value="F:ATP binding"/>
    <property type="evidence" value="ECO:0007669"/>
    <property type="project" value="UniProtKB-UniRule"/>
</dbReference>
<feature type="domain" description="Aminoacyl-transfer RNA synthetases class-II family profile" evidence="14">
    <location>
        <begin position="236"/>
        <end position="538"/>
    </location>
</feature>
<dbReference type="HAMAP" id="MF_00184">
    <property type="entry name" value="Thr_tRNA_synth"/>
    <property type="match status" value="1"/>
</dbReference>
<dbReference type="Gene3D" id="3.30.54.20">
    <property type="match status" value="1"/>
</dbReference>
<dbReference type="SMART" id="SM00863">
    <property type="entry name" value="tRNA_SAD"/>
    <property type="match status" value="1"/>
</dbReference>
<comment type="cofactor">
    <cofactor evidence="13">
        <name>Zn(2+)</name>
        <dbReference type="ChEBI" id="CHEBI:29105"/>
    </cofactor>
    <text evidence="13">Binds 1 zinc ion per subunit.</text>
</comment>
<keyword evidence="3 13" id="KW-0820">tRNA-binding</keyword>
<sequence length="642" mass="73532">MTDISVQIADGEAVRLPGGTTVREALEKLLSGKQRKRTIAATANDAAVDLSRPLTEDTKLKPIQIDTPEALEILRHSTSHVMAQAVRQLFGPGVKVAIGPAIENGFYYDFLRDEPFSPDDFAAIEQRMAAIADQALPFIRSEQPRDEAIASFREQGEKYKVELLEELPVETVSVYQLGDFVDLCRGPHLPDTSWVKHFKLLRVAGAYWRGDEKRDVLQRIYGTVFFDQKALSKHLNHLEEAKKRDHRRLGKELQLFTVSDQIGPGLILWQPKGAQLRRLIEDYWKDEHYRHGYELLYTPHIARQDLWKTSGHLDFYAENMYSGMEIDEVKYQLKPMNCPFHIGVYKSDKRSYREFPIRWAELGTVYRYERAGALHGLLRVRGFTQDDAHIFCREDQLDDEIFNILDLNLHILKTFGFSDYDIYLSTRPEKSVGSDDIWDNATSALKKALDKAGLGFIVDPGEGVFYGPKIDIKIKDQLGRSWQCSTIQVDFNLPERFDMTYTGSDNSEHRPIMIHRALMGSLERFVGVLIEHYAGVFPLWFAPVQARILNITDDQVDYGERVYDELRKAGVRVEKDLRNEKLNYKIREAQLGKIPYMLIIGDKEKADGTVTVRLRDGKNLPPMKISDFAAKVTDECRAGRGL</sequence>
<comment type="subcellular location">
    <subcellularLocation>
        <location evidence="13">Cytoplasm</location>
    </subcellularLocation>
</comment>
<evidence type="ECO:0000313" key="17">
    <source>
        <dbReference type="Proteomes" id="UP000184139"/>
    </source>
</evidence>
<dbReference type="CDD" id="cd01667">
    <property type="entry name" value="TGS_ThrRS"/>
    <property type="match status" value="1"/>
</dbReference>
<dbReference type="FunFam" id="3.30.54.20:FF:000002">
    <property type="entry name" value="Threonine--tRNA ligase"/>
    <property type="match status" value="1"/>
</dbReference>
<evidence type="ECO:0000256" key="11">
    <source>
        <dbReference type="ARBA" id="ARBA00023146"/>
    </source>
</evidence>
<evidence type="ECO:0000256" key="10">
    <source>
        <dbReference type="ARBA" id="ARBA00022917"/>
    </source>
</evidence>
<dbReference type="PRINTS" id="PR01047">
    <property type="entry name" value="TRNASYNTHTHR"/>
</dbReference>
<dbReference type="OrthoDB" id="9802304at2"/>
<dbReference type="RefSeq" id="WP_073379081.1">
    <property type="nucleotide sequence ID" value="NZ_FQXS01000040.1"/>
</dbReference>
<dbReference type="InterPro" id="IPR018163">
    <property type="entry name" value="Thr/Ala-tRNA-synth_IIc_edit"/>
</dbReference>
<dbReference type="EC" id="6.1.1.3" evidence="13"/>
<evidence type="ECO:0000259" key="14">
    <source>
        <dbReference type="PROSITE" id="PS50862"/>
    </source>
</evidence>
<protein>
    <recommendedName>
        <fullName evidence="13">Threonine--tRNA ligase</fullName>
        <ecNumber evidence="13">6.1.1.3</ecNumber>
    </recommendedName>
    <alternativeName>
        <fullName evidence="13">Threonyl-tRNA synthetase</fullName>
        <shortName evidence="13">ThrRS</shortName>
    </alternativeName>
</protein>
<keyword evidence="9 13" id="KW-0694">RNA-binding</keyword>
<dbReference type="Gene3D" id="3.40.50.800">
    <property type="entry name" value="Anticodon-binding domain"/>
    <property type="match status" value="1"/>
</dbReference>
<evidence type="ECO:0000256" key="2">
    <source>
        <dbReference type="ARBA" id="ARBA00022490"/>
    </source>
</evidence>
<reference evidence="16 17" key="1">
    <citation type="submission" date="2016-11" db="EMBL/GenBank/DDBJ databases">
        <authorList>
            <person name="Jaros S."/>
            <person name="Januszkiewicz K."/>
            <person name="Wedrychowicz H."/>
        </authorList>
    </citation>
    <scope>NUCLEOTIDE SEQUENCE [LARGE SCALE GENOMIC DNA]</scope>
    <source>
        <strain evidence="16 17">DSM 9705</strain>
    </source>
</reference>
<feature type="domain" description="TGS" evidence="15">
    <location>
        <begin position="1"/>
        <end position="64"/>
    </location>
</feature>
<dbReference type="FunFam" id="3.40.50.800:FF:000001">
    <property type="entry name" value="Threonine--tRNA ligase"/>
    <property type="match status" value="1"/>
</dbReference>
<dbReference type="FunFam" id="3.30.980.10:FF:000005">
    <property type="entry name" value="Threonyl-tRNA synthetase, mitochondrial"/>
    <property type="match status" value="1"/>
</dbReference>
<dbReference type="Gene3D" id="3.30.980.10">
    <property type="entry name" value="Threonyl-trna Synthetase, Chain A, domain 2"/>
    <property type="match status" value="1"/>
</dbReference>
<dbReference type="STRING" id="1121409.SAMN02745124_04118"/>
<organism evidence="16 17">
    <name type="scientific">Desulfofustis glycolicus DSM 9705</name>
    <dbReference type="NCBI Taxonomy" id="1121409"/>
    <lineage>
        <taxon>Bacteria</taxon>
        <taxon>Pseudomonadati</taxon>
        <taxon>Thermodesulfobacteriota</taxon>
        <taxon>Desulfobulbia</taxon>
        <taxon>Desulfobulbales</taxon>
        <taxon>Desulfocapsaceae</taxon>
        <taxon>Desulfofustis</taxon>
    </lineage>
</organism>
<comment type="subunit">
    <text evidence="13">Homodimer.</text>
</comment>
<dbReference type="PANTHER" id="PTHR11451:SF44">
    <property type="entry name" value="THREONINE--TRNA LIGASE, CHLOROPLASTIC_MITOCHONDRIAL 2"/>
    <property type="match status" value="1"/>
</dbReference>
<dbReference type="CDD" id="cd00860">
    <property type="entry name" value="ThrRS_anticodon"/>
    <property type="match status" value="1"/>
</dbReference>
<dbReference type="SUPFAM" id="SSF55186">
    <property type="entry name" value="ThrRS/AlaRS common domain"/>
    <property type="match status" value="1"/>
</dbReference>
<dbReference type="InterPro" id="IPR047246">
    <property type="entry name" value="ThrRS_anticodon"/>
</dbReference>
<dbReference type="CDD" id="cd00771">
    <property type="entry name" value="ThrRS_core"/>
    <property type="match status" value="1"/>
</dbReference>
<keyword evidence="7 13" id="KW-0862">Zinc</keyword>
<comment type="caution">
    <text evidence="13">Lacks conserved residue(s) required for the propagation of feature annotation.</text>
</comment>
<evidence type="ECO:0000256" key="7">
    <source>
        <dbReference type="ARBA" id="ARBA00022833"/>
    </source>
</evidence>
<dbReference type="PROSITE" id="PS51880">
    <property type="entry name" value="TGS"/>
    <property type="match status" value="1"/>
</dbReference>
<keyword evidence="6 13" id="KW-0547">Nucleotide-binding</keyword>
<dbReference type="PANTHER" id="PTHR11451">
    <property type="entry name" value="THREONINE-TRNA LIGASE"/>
    <property type="match status" value="1"/>
</dbReference>
<keyword evidence="10 13" id="KW-0648">Protein biosynthesis</keyword>
<dbReference type="SUPFAM" id="SSF52954">
    <property type="entry name" value="Class II aaRS ABD-related"/>
    <property type="match status" value="1"/>
</dbReference>
<accession>A0A1M5YJP8</accession>
<evidence type="ECO:0000256" key="13">
    <source>
        <dbReference type="HAMAP-Rule" id="MF_00184"/>
    </source>
</evidence>
<dbReference type="InterPro" id="IPR004154">
    <property type="entry name" value="Anticodon-bd"/>
</dbReference>
<dbReference type="InterPro" id="IPR045864">
    <property type="entry name" value="aa-tRNA-synth_II/BPL/LPL"/>
</dbReference>
<evidence type="ECO:0000256" key="3">
    <source>
        <dbReference type="ARBA" id="ARBA00022555"/>
    </source>
</evidence>
<keyword evidence="11 13" id="KW-0030">Aminoacyl-tRNA synthetase</keyword>
<dbReference type="InterPro" id="IPR036621">
    <property type="entry name" value="Anticodon-bd_dom_sf"/>
</dbReference>
<dbReference type="InterPro" id="IPR012947">
    <property type="entry name" value="tRNA_SAD"/>
</dbReference>
<gene>
    <name evidence="13" type="primary">thrS</name>
    <name evidence="16" type="ORF">SAMN02745124_04118</name>
</gene>
<comment type="similarity">
    <text evidence="1 13">Belongs to the class-II aminoacyl-tRNA synthetase family.</text>
</comment>
<dbReference type="GO" id="GO:0005737">
    <property type="term" value="C:cytoplasm"/>
    <property type="evidence" value="ECO:0007669"/>
    <property type="project" value="UniProtKB-SubCell"/>
</dbReference>
<dbReference type="NCBIfam" id="TIGR00418">
    <property type="entry name" value="thrS"/>
    <property type="match status" value="1"/>
</dbReference>
<evidence type="ECO:0000256" key="4">
    <source>
        <dbReference type="ARBA" id="ARBA00022598"/>
    </source>
</evidence>
<proteinExistence type="inferred from homology"/>
<feature type="binding site" evidence="13">
    <location>
        <position position="338"/>
    </location>
    <ligand>
        <name>Zn(2+)</name>
        <dbReference type="ChEBI" id="CHEBI:29105"/>
        <note>catalytic</note>
    </ligand>
</feature>
<dbReference type="Pfam" id="PF03129">
    <property type="entry name" value="HGTP_anticodon"/>
    <property type="match status" value="1"/>
</dbReference>
<dbReference type="Gene3D" id="3.30.930.10">
    <property type="entry name" value="Bira Bifunctional Protein, Domain 2"/>
    <property type="match status" value="1"/>
</dbReference>
<keyword evidence="4 13" id="KW-0436">Ligase</keyword>
<evidence type="ECO:0000259" key="15">
    <source>
        <dbReference type="PROSITE" id="PS51880"/>
    </source>
</evidence>
<dbReference type="Proteomes" id="UP000184139">
    <property type="component" value="Unassembled WGS sequence"/>
</dbReference>
<evidence type="ECO:0000256" key="9">
    <source>
        <dbReference type="ARBA" id="ARBA00022884"/>
    </source>
</evidence>
<dbReference type="Gene3D" id="3.10.20.30">
    <property type="match status" value="1"/>
</dbReference>
<evidence type="ECO:0000256" key="1">
    <source>
        <dbReference type="ARBA" id="ARBA00008226"/>
    </source>
</evidence>
<dbReference type="InterPro" id="IPR002314">
    <property type="entry name" value="aa-tRNA-synt_IIb"/>
</dbReference>
<evidence type="ECO:0000256" key="5">
    <source>
        <dbReference type="ARBA" id="ARBA00022723"/>
    </source>
</evidence>
<dbReference type="Pfam" id="PF07973">
    <property type="entry name" value="tRNA_SAD"/>
    <property type="match status" value="1"/>
</dbReference>
<keyword evidence="8 13" id="KW-0067">ATP-binding</keyword>
<dbReference type="InterPro" id="IPR004095">
    <property type="entry name" value="TGS"/>
</dbReference>
<dbReference type="GO" id="GO:0004829">
    <property type="term" value="F:threonine-tRNA ligase activity"/>
    <property type="evidence" value="ECO:0007669"/>
    <property type="project" value="UniProtKB-UniRule"/>
</dbReference>
<comment type="catalytic activity">
    <reaction evidence="12 13">
        <text>tRNA(Thr) + L-threonine + ATP = L-threonyl-tRNA(Thr) + AMP + diphosphate + H(+)</text>
        <dbReference type="Rhea" id="RHEA:24624"/>
        <dbReference type="Rhea" id="RHEA-COMP:9670"/>
        <dbReference type="Rhea" id="RHEA-COMP:9704"/>
        <dbReference type="ChEBI" id="CHEBI:15378"/>
        <dbReference type="ChEBI" id="CHEBI:30616"/>
        <dbReference type="ChEBI" id="CHEBI:33019"/>
        <dbReference type="ChEBI" id="CHEBI:57926"/>
        <dbReference type="ChEBI" id="CHEBI:78442"/>
        <dbReference type="ChEBI" id="CHEBI:78534"/>
        <dbReference type="ChEBI" id="CHEBI:456215"/>
        <dbReference type="EC" id="6.1.1.3"/>
    </reaction>
</comment>
<keyword evidence="5 13" id="KW-0479">Metal-binding</keyword>
<dbReference type="InterPro" id="IPR033728">
    <property type="entry name" value="ThrRS_core"/>
</dbReference>
<dbReference type="AlphaFoldDB" id="A0A1M5YJP8"/>
<dbReference type="InterPro" id="IPR012675">
    <property type="entry name" value="Beta-grasp_dom_sf"/>
</dbReference>
<feature type="binding site" evidence="13">
    <location>
        <position position="515"/>
    </location>
    <ligand>
        <name>Zn(2+)</name>
        <dbReference type="ChEBI" id="CHEBI:29105"/>
        <note>catalytic</note>
    </ligand>
</feature>
<evidence type="ECO:0000256" key="6">
    <source>
        <dbReference type="ARBA" id="ARBA00022741"/>
    </source>
</evidence>
<keyword evidence="17" id="KW-1185">Reference proteome</keyword>
<dbReference type="EMBL" id="FQXS01000040">
    <property type="protein sequence ID" value="SHI12235.1"/>
    <property type="molecule type" value="Genomic_DNA"/>
</dbReference>
<evidence type="ECO:0000256" key="8">
    <source>
        <dbReference type="ARBA" id="ARBA00022840"/>
    </source>
</evidence>
<name>A0A1M5YJP8_9BACT</name>
<dbReference type="Pfam" id="PF00587">
    <property type="entry name" value="tRNA-synt_2b"/>
    <property type="match status" value="1"/>
</dbReference>
<dbReference type="InterPro" id="IPR002320">
    <property type="entry name" value="Thr-tRNA-ligase_IIa"/>
</dbReference>